<accession>A0A2Z6N8N7</accession>
<organism evidence="2 3">
    <name type="scientific">Trifolium subterraneum</name>
    <name type="common">Subterranean clover</name>
    <dbReference type="NCBI Taxonomy" id="3900"/>
    <lineage>
        <taxon>Eukaryota</taxon>
        <taxon>Viridiplantae</taxon>
        <taxon>Streptophyta</taxon>
        <taxon>Embryophyta</taxon>
        <taxon>Tracheophyta</taxon>
        <taxon>Spermatophyta</taxon>
        <taxon>Magnoliopsida</taxon>
        <taxon>eudicotyledons</taxon>
        <taxon>Gunneridae</taxon>
        <taxon>Pentapetalae</taxon>
        <taxon>rosids</taxon>
        <taxon>fabids</taxon>
        <taxon>Fabales</taxon>
        <taxon>Fabaceae</taxon>
        <taxon>Papilionoideae</taxon>
        <taxon>50 kb inversion clade</taxon>
        <taxon>NPAAA clade</taxon>
        <taxon>Hologalegina</taxon>
        <taxon>IRL clade</taxon>
        <taxon>Trifolieae</taxon>
        <taxon>Trifolium</taxon>
    </lineage>
</organism>
<feature type="region of interest" description="Disordered" evidence="1">
    <location>
        <begin position="1"/>
        <end position="25"/>
    </location>
</feature>
<name>A0A2Z6N8N7_TRISU</name>
<feature type="compositionally biased region" description="Polar residues" evidence="1">
    <location>
        <begin position="1"/>
        <end position="12"/>
    </location>
</feature>
<evidence type="ECO:0000313" key="2">
    <source>
        <dbReference type="EMBL" id="GAU40051.1"/>
    </source>
</evidence>
<dbReference type="EMBL" id="DF973788">
    <property type="protein sequence ID" value="GAU40051.1"/>
    <property type="molecule type" value="Genomic_DNA"/>
</dbReference>
<evidence type="ECO:0000256" key="1">
    <source>
        <dbReference type="SAM" id="MobiDB-lite"/>
    </source>
</evidence>
<protein>
    <submittedName>
        <fullName evidence="2">Uncharacterized protein</fullName>
    </submittedName>
</protein>
<reference evidence="3" key="1">
    <citation type="journal article" date="2017" name="Front. Plant Sci.">
        <title>Climate Clever Clovers: New Paradigm to Reduce the Environmental Footprint of Ruminants by Breeding Low Methanogenic Forages Utilizing Haplotype Variation.</title>
        <authorList>
            <person name="Kaur P."/>
            <person name="Appels R."/>
            <person name="Bayer P.E."/>
            <person name="Keeble-Gagnere G."/>
            <person name="Wang J."/>
            <person name="Hirakawa H."/>
            <person name="Shirasawa K."/>
            <person name="Vercoe P."/>
            <person name="Stefanova K."/>
            <person name="Durmic Z."/>
            <person name="Nichols P."/>
            <person name="Revell C."/>
            <person name="Isobe S.N."/>
            <person name="Edwards D."/>
            <person name="Erskine W."/>
        </authorList>
    </citation>
    <scope>NUCLEOTIDE SEQUENCE [LARGE SCALE GENOMIC DNA]</scope>
    <source>
        <strain evidence="3">cv. Daliak</strain>
    </source>
</reference>
<dbReference type="OrthoDB" id="1431931at2759"/>
<proteinExistence type="predicted"/>
<gene>
    <name evidence="2" type="ORF">TSUD_258440</name>
</gene>
<evidence type="ECO:0000313" key="3">
    <source>
        <dbReference type="Proteomes" id="UP000242715"/>
    </source>
</evidence>
<sequence>MKGSSSKGSKTNMGDRRNKHPRPNNVLYPGMKFTGVLNGAFPGGYFLTINVRNGFGLQGKAYFSPEKFAQVEGAAGNLNRVYQNTKTKKLCIGIDLNENPSEYQIEDDYLSDYSDFEMPASSEEHVPDPLLVSNKFVPIVIKPTNPSTGVPIDEPSSLNKGKNIVENSSPLIPKGYGRDPFDLWRFPSPALSITPPDDLALNIQRN</sequence>
<dbReference type="Proteomes" id="UP000242715">
    <property type="component" value="Unassembled WGS sequence"/>
</dbReference>
<keyword evidence="3" id="KW-1185">Reference proteome</keyword>
<dbReference type="AlphaFoldDB" id="A0A2Z6N8N7"/>